<evidence type="ECO:0000256" key="6">
    <source>
        <dbReference type="RuleBase" id="RU367155"/>
    </source>
</evidence>
<protein>
    <recommendedName>
        <fullName evidence="6">Nuclear transcription factor Y subunit</fullName>
    </recommendedName>
</protein>
<keyword evidence="4 6" id="KW-0804">Transcription</keyword>
<evidence type="ECO:0000256" key="7">
    <source>
        <dbReference type="SAM" id="MobiDB-lite"/>
    </source>
</evidence>
<dbReference type="SMART" id="SM00521">
    <property type="entry name" value="CBF"/>
    <property type="match status" value="1"/>
</dbReference>
<dbReference type="GO" id="GO:0003677">
    <property type="term" value="F:DNA binding"/>
    <property type="evidence" value="ECO:0007669"/>
    <property type="project" value="UniProtKB-KW"/>
</dbReference>
<dbReference type="EMBL" id="KK198763">
    <property type="protein sequence ID" value="KCW48198.1"/>
    <property type="molecule type" value="Genomic_DNA"/>
</dbReference>
<dbReference type="OrthoDB" id="1097733at2759"/>
<dbReference type="AlphaFoldDB" id="A0A059A306"/>
<feature type="region of interest" description="Disordered" evidence="7">
    <location>
        <begin position="221"/>
        <end position="259"/>
    </location>
</feature>
<comment type="similarity">
    <text evidence="6">Belongs to the NFYA/HAP2 subunit family.</text>
</comment>
<gene>
    <name evidence="8" type="ORF">EUGRSUZ_K01921</name>
</gene>
<keyword evidence="5 6" id="KW-0539">Nucleus</keyword>
<reference evidence="8" key="1">
    <citation type="submission" date="2013-07" db="EMBL/GenBank/DDBJ databases">
        <title>The genome of Eucalyptus grandis.</title>
        <authorList>
            <person name="Schmutz J."/>
            <person name="Hayes R."/>
            <person name="Myburg A."/>
            <person name="Tuskan G."/>
            <person name="Grattapaglia D."/>
            <person name="Rokhsar D.S."/>
        </authorList>
    </citation>
    <scope>NUCLEOTIDE SEQUENCE</scope>
    <source>
        <tissue evidence="8">Leaf extractions</tissue>
    </source>
</reference>
<comment type="subunit">
    <text evidence="6">Heterotrimer.</text>
</comment>
<dbReference type="PRINTS" id="PR00616">
    <property type="entry name" value="CCAATSUBUNTB"/>
</dbReference>
<dbReference type="InParanoid" id="A0A059A306"/>
<dbReference type="GO" id="GO:0006357">
    <property type="term" value="P:regulation of transcription by RNA polymerase II"/>
    <property type="evidence" value="ECO:0000318"/>
    <property type="project" value="GO_Central"/>
</dbReference>
<dbReference type="STRING" id="71139.A0A059A306"/>
<sequence length="315" mass="35248">MTFKEHEMIHNNPNTQSSSLSFAPWLVLHGSQTPQSESVGRLNSVEHRASEEFHPLSKKATQAVEGSADRPDMTQFAIFSEESKFSIDWRKPQLTMSALPEYGSNFHSEFGPPMMYSKYSNVDQISGLFPLYGAQCQGRIMLPLNLTAEDGPRYVNAKQYQRILTRLKCRAKKKLENFGRARKPYMHKSRHLHAMRRPRGSGGRFLNTKALKNATEVNMKKTGSDGMSPCPTSPQSSEVLQPESRGLNASKVGDNNRTNLTGSEVASLYSPHRLLNNHVRPCVHPHLHVDNGGHDMVMPGKWAPAADSCHDLKVV</sequence>
<organism evidence="8">
    <name type="scientific">Eucalyptus grandis</name>
    <name type="common">Flooded gum</name>
    <dbReference type="NCBI Taxonomy" id="71139"/>
    <lineage>
        <taxon>Eukaryota</taxon>
        <taxon>Viridiplantae</taxon>
        <taxon>Streptophyta</taxon>
        <taxon>Embryophyta</taxon>
        <taxon>Tracheophyta</taxon>
        <taxon>Spermatophyta</taxon>
        <taxon>Magnoliopsida</taxon>
        <taxon>eudicotyledons</taxon>
        <taxon>Gunneridae</taxon>
        <taxon>Pentapetalae</taxon>
        <taxon>rosids</taxon>
        <taxon>malvids</taxon>
        <taxon>Myrtales</taxon>
        <taxon>Myrtaceae</taxon>
        <taxon>Myrtoideae</taxon>
        <taxon>Eucalypteae</taxon>
        <taxon>Eucalyptus</taxon>
    </lineage>
</organism>
<dbReference type="PANTHER" id="PTHR12632">
    <property type="entry name" value="TRANSCRIPTION FACTOR NF-Y ALPHA-RELATED"/>
    <property type="match status" value="1"/>
</dbReference>
<accession>A0A059A306</accession>
<keyword evidence="3 6" id="KW-0238">DNA-binding</keyword>
<proteinExistence type="inferred from homology"/>
<name>A0A059A306_EUCGR</name>
<evidence type="ECO:0000256" key="1">
    <source>
        <dbReference type="ARBA" id="ARBA00004123"/>
    </source>
</evidence>
<dbReference type="InterPro" id="IPR001289">
    <property type="entry name" value="NFYA"/>
</dbReference>
<dbReference type="eggNOG" id="KOG1561">
    <property type="taxonomic scope" value="Eukaryota"/>
</dbReference>
<dbReference type="Gene3D" id="6.10.250.2430">
    <property type="match status" value="1"/>
</dbReference>
<keyword evidence="2 6" id="KW-0805">Transcription regulation</keyword>
<comment type="subcellular location">
    <subcellularLocation>
        <location evidence="1 6">Nucleus</location>
    </subcellularLocation>
</comment>
<evidence type="ECO:0000256" key="4">
    <source>
        <dbReference type="ARBA" id="ARBA00023163"/>
    </source>
</evidence>
<dbReference type="KEGG" id="egr:104425566"/>
<dbReference type="FunCoup" id="A0A059A306">
    <property type="interactions" value="156"/>
</dbReference>
<evidence type="ECO:0000256" key="5">
    <source>
        <dbReference type="ARBA" id="ARBA00023242"/>
    </source>
</evidence>
<dbReference type="Gramene" id="KCW48198">
    <property type="protein sequence ID" value="KCW48198"/>
    <property type="gene ID" value="EUGRSUZ_K01921"/>
</dbReference>
<dbReference type="OMA" id="TPWWNAF"/>
<evidence type="ECO:0000256" key="3">
    <source>
        <dbReference type="ARBA" id="ARBA00023125"/>
    </source>
</evidence>
<evidence type="ECO:0000313" key="8">
    <source>
        <dbReference type="EMBL" id="KCW48198.1"/>
    </source>
</evidence>
<dbReference type="GO" id="GO:0005634">
    <property type="term" value="C:nucleus"/>
    <property type="evidence" value="ECO:0007669"/>
    <property type="project" value="UniProtKB-SubCell"/>
</dbReference>
<evidence type="ECO:0000256" key="2">
    <source>
        <dbReference type="ARBA" id="ARBA00023015"/>
    </source>
</evidence>
<dbReference type="GO" id="GO:0000981">
    <property type="term" value="F:DNA-binding transcription factor activity, RNA polymerase II-specific"/>
    <property type="evidence" value="ECO:0000318"/>
    <property type="project" value="GO_Central"/>
</dbReference>
<dbReference type="Pfam" id="PF02045">
    <property type="entry name" value="CBFB_NFYA"/>
    <property type="match status" value="1"/>
</dbReference>
<dbReference type="PROSITE" id="PS51152">
    <property type="entry name" value="NFYA_HAP2_2"/>
    <property type="match status" value="1"/>
</dbReference>
<comment type="function">
    <text evidence="6">Component of the sequence-specific heterotrimeric transcription factor (NF-Y) which specifically recognizes a 5'-CCAAT-3' box motif found in the promoters of its target genes.</text>
</comment>